<organism evidence="3 4">
    <name type="scientific">Monilinia laxa</name>
    <name type="common">Brown rot fungus</name>
    <name type="synonym">Sclerotinia laxa</name>
    <dbReference type="NCBI Taxonomy" id="61186"/>
    <lineage>
        <taxon>Eukaryota</taxon>
        <taxon>Fungi</taxon>
        <taxon>Dikarya</taxon>
        <taxon>Ascomycota</taxon>
        <taxon>Pezizomycotina</taxon>
        <taxon>Leotiomycetes</taxon>
        <taxon>Helotiales</taxon>
        <taxon>Sclerotiniaceae</taxon>
        <taxon>Monilinia</taxon>
    </lineage>
</organism>
<comment type="caution">
    <text evidence="3">The sequence shown here is derived from an EMBL/GenBank/DDBJ whole genome shotgun (WGS) entry which is preliminary data.</text>
</comment>
<reference evidence="3 4" key="1">
    <citation type="submission" date="2019-06" db="EMBL/GenBank/DDBJ databases">
        <title>Genome Sequence of the Brown Rot Fungal Pathogen Monilinia laxa.</title>
        <authorList>
            <person name="De Miccolis Angelini R.M."/>
            <person name="Landi L."/>
            <person name="Abate D."/>
            <person name="Pollastro S."/>
            <person name="Romanazzi G."/>
            <person name="Faretra F."/>
        </authorList>
    </citation>
    <scope>NUCLEOTIDE SEQUENCE [LARGE SCALE GENOMIC DNA]</scope>
    <source>
        <strain evidence="3 4">Mlax316</strain>
    </source>
</reference>
<sequence>MSQIFTSPWHYVALVLAVATILSLSIAVVMQSYDLVWLVRLRLREQHELRLWRGAEEGAVGNGGVREGGGEEREEQEGEGERGEEGGEERGVREGEEREGGGREEEAAGARNLPSAE</sequence>
<name>A0A5N6KC07_MONLA</name>
<proteinExistence type="predicted"/>
<dbReference type="AlphaFoldDB" id="A0A5N6KC07"/>
<accession>A0A5N6KC07</accession>
<feature type="region of interest" description="Disordered" evidence="1">
    <location>
        <begin position="59"/>
        <end position="117"/>
    </location>
</feature>
<keyword evidence="2" id="KW-0472">Membrane</keyword>
<evidence type="ECO:0000313" key="3">
    <source>
        <dbReference type="EMBL" id="KAB8300948.1"/>
    </source>
</evidence>
<evidence type="ECO:0000313" key="4">
    <source>
        <dbReference type="Proteomes" id="UP000326757"/>
    </source>
</evidence>
<protein>
    <submittedName>
        <fullName evidence="3">Uncharacterized protein</fullName>
    </submittedName>
</protein>
<keyword evidence="2" id="KW-0812">Transmembrane</keyword>
<keyword evidence="4" id="KW-1185">Reference proteome</keyword>
<feature type="compositionally biased region" description="Basic and acidic residues" evidence="1">
    <location>
        <begin position="79"/>
        <end position="108"/>
    </location>
</feature>
<dbReference type="Proteomes" id="UP000326757">
    <property type="component" value="Unassembled WGS sequence"/>
</dbReference>
<gene>
    <name evidence="3" type="ORF">EYC80_002873</name>
</gene>
<feature type="transmembrane region" description="Helical" evidence="2">
    <location>
        <begin position="12"/>
        <end position="36"/>
    </location>
</feature>
<evidence type="ECO:0000256" key="2">
    <source>
        <dbReference type="SAM" id="Phobius"/>
    </source>
</evidence>
<dbReference type="EMBL" id="VIGI01000004">
    <property type="protein sequence ID" value="KAB8300948.1"/>
    <property type="molecule type" value="Genomic_DNA"/>
</dbReference>
<evidence type="ECO:0000256" key="1">
    <source>
        <dbReference type="SAM" id="MobiDB-lite"/>
    </source>
</evidence>
<keyword evidence="2" id="KW-1133">Transmembrane helix</keyword>